<dbReference type="InterPro" id="IPR033351">
    <property type="entry name" value="POC5"/>
</dbReference>
<feature type="compositionally biased region" description="Low complexity" evidence="12">
    <location>
        <begin position="585"/>
        <end position="595"/>
    </location>
</feature>
<evidence type="ECO:0000256" key="9">
    <source>
        <dbReference type="ARBA" id="ARBA00031694"/>
    </source>
</evidence>
<feature type="coiled-coil region" evidence="11">
    <location>
        <begin position="353"/>
        <end position="394"/>
    </location>
</feature>
<evidence type="ECO:0000256" key="2">
    <source>
        <dbReference type="ARBA" id="ARBA00010411"/>
    </source>
</evidence>
<dbReference type="AlphaFoldDB" id="A0A9D3SGQ3"/>
<evidence type="ECO:0000313" key="15">
    <source>
        <dbReference type="Proteomes" id="UP000824219"/>
    </source>
</evidence>
<keyword evidence="4" id="KW-0963">Cytoplasm</keyword>
<feature type="compositionally biased region" description="Polar residues" evidence="12">
    <location>
        <begin position="468"/>
        <end position="483"/>
    </location>
</feature>
<comment type="subcellular location">
    <subcellularLocation>
        <location evidence="1">Cytoplasm</location>
        <location evidence="1">Cytoskeleton</location>
        <location evidence="1">Microtubule organizing center</location>
        <location evidence="1">Centrosome</location>
        <location evidence="1">Centriole</location>
    </subcellularLocation>
</comment>
<feature type="compositionally biased region" description="Basic and acidic residues" evidence="12">
    <location>
        <begin position="162"/>
        <end position="172"/>
    </location>
</feature>
<comment type="caution">
    <text evidence="14">The sequence shown here is derived from an EMBL/GenBank/DDBJ whole genome shotgun (WGS) entry which is preliminary data.</text>
</comment>
<name>A0A9D3SGQ3_9TELE</name>
<dbReference type="GO" id="GO:0032391">
    <property type="term" value="C:photoreceptor connecting cilium"/>
    <property type="evidence" value="ECO:0007669"/>
    <property type="project" value="TreeGrafter"/>
</dbReference>
<keyword evidence="7" id="KW-0206">Cytoskeleton</keyword>
<keyword evidence="5" id="KW-0677">Repeat</keyword>
<feature type="region of interest" description="Disordered" evidence="12">
    <location>
        <begin position="42"/>
        <end position="73"/>
    </location>
</feature>
<accession>A0A9D3SGQ3</accession>
<dbReference type="Proteomes" id="UP000824219">
    <property type="component" value="Linkage Group LG22"/>
</dbReference>
<feature type="region of interest" description="Disordered" evidence="12">
    <location>
        <begin position="412"/>
        <end position="433"/>
    </location>
</feature>
<evidence type="ECO:0000256" key="13">
    <source>
        <dbReference type="SAM" id="SignalP"/>
    </source>
</evidence>
<feature type="signal peptide" evidence="13">
    <location>
        <begin position="1"/>
        <end position="31"/>
    </location>
</feature>
<dbReference type="EMBL" id="JAHKSW010000022">
    <property type="protein sequence ID" value="KAG7318349.1"/>
    <property type="molecule type" value="Genomic_DNA"/>
</dbReference>
<evidence type="ECO:0000256" key="4">
    <source>
        <dbReference type="ARBA" id="ARBA00022490"/>
    </source>
</evidence>
<keyword evidence="8" id="KW-0131">Cell cycle</keyword>
<feature type="region of interest" description="Disordered" evidence="12">
    <location>
        <begin position="138"/>
        <end position="179"/>
    </location>
</feature>
<feature type="compositionally biased region" description="Polar residues" evidence="12">
    <location>
        <begin position="138"/>
        <end position="147"/>
    </location>
</feature>
<comment type="similarity">
    <text evidence="2">Belongs to the POC5 family.</text>
</comment>
<feature type="region of interest" description="Disordered" evidence="12">
    <location>
        <begin position="581"/>
        <end position="614"/>
    </location>
</feature>
<feature type="chain" id="PRO_5039336000" description="Centrosomal protein POC5" evidence="13">
    <location>
        <begin position="32"/>
        <end position="614"/>
    </location>
</feature>
<evidence type="ECO:0000256" key="3">
    <source>
        <dbReference type="ARBA" id="ARBA00014910"/>
    </source>
</evidence>
<dbReference type="OrthoDB" id="10064898at2759"/>
<proteinExistence type="inferred from homology"/>
<evidence type="ECO:0000256" key="5">
    <source>
        <dbReference type="ARBA" id="ARBA00022737"/>
    </source>
</evidence>
<feature type="region of interest" description="Disordered" evidence="12">
    <location>
        <begin position="451"/>
        <end position="483"/>
    </location>
</feature>
<evidence type="ECO:0000256" key="11">
    <source>
        <dbReference type="SAM" id="Coils"/>
    </source>
</evidence>
<keyword evidence="13" id="KW-0732">Signal</keyword>
<evidence type="ECO:0000256" key="8">
    <source>
        <dbReference type="ARBA" id="ARBA00023306"/>
    </source>
</evidence>
<keyword evidence="6 11" id="KW-0175">Coiled coil</keyword>
<dbReference type="PANTHER" id="PTHR28618">
    <property type="entry name" value="CENTROSOMAL PROTEIN POC5"/>
    <property type="match status" value="1"/>
</dbReference>
<evidence type="ECO:0000256" key="12">
    <source>
        <dbReference type="SAM" id="MobiDB-lite"/>
    </source>
</evidence>
<reference evidence="14 15" key="1">
    <citation type="submission" date="2021-06" db="EMBL/GenBank/DDBJ databases">
        <title>Chromosome-level genome assembly of the red-tail catfish (Hemibagrus wyckioides).</title>
        <authorList>
            <person name="Shao F."/>
        </authorList>
    </citation>
    <scope>NUCLEOTIDE SEQUENCE [LARGE SCALE GENOMIC DNA]</scope>
    <source>
        <strain evidence="14">EC202008001</strain>
        <tissue evidence="14">Blood</tissue>
    </source>
</reference>
<evidence type="ECO:0000313" key="14">
    <source>
        <dbReference type="EMBL" id="KAG7318349.1"/>
    </source>
</evidence>
<comment type="function">
    <text evidence="10">Essential for the assembly of the distal half of centrioles, required for centriole elongation. Acts as a negative regulator of centriole elongation.</text>
</comment>
<dbReference type="PANTHER" id="PTHR28618:SF1">
    <property type="entry name" value="CENTROSOMAL PROTEIN POC5"/>
    <property type="match status" value="1"/>
</dbReference>
<evidence type="ECO:0000256" key="1">
    <source>
        <dbReference type="ARBA" id="ARBA00004114"/>
    </source>
</evidence>
<dbReference type="GO" id="GO:0042462">
    <property type="term" value="P:eye photoreceptor cell development"/>
    <property type="evidence" value="ECO:0007669"/>
    <property type="project" value="TreeGrafter"/>
</dbReference>
<gene>
    <name evidence="14" type="ORF">KOW79_018104</name>
</gene>
<protein>
    <recommendedName>
        <fullName evidence="3">Centrosomal protein POC5</fullName>
    </recommendedName>
    <alternativeName>
        <fullName evidence="9">Protein of centriole 5</fullName>
    </alternativeName>
</protein>
<evidence type="ECO:0000256" key="10">
    <source>
        <dbReference type="ARBA" id="ARBA00049959"/>
    </source>
</evidence>
<evidence type="ECO:0000256" key="6">
    <source>
        <dbReference type="ARBA" id="ARBA00023054"/>
    </source>
</evidence>
<sequence length="614" mass="68037">MNGRRKPEPITARYVGLFNSLNLCLCLLTLAHKQKRINLNHADKKKMSSDDGELASPHLPKDSDRGSSVSSELQEEYEELLRFAVVTPKYDPSNPSRLMSSSFSIKAAQNSSAMDPARLEAGEGRSSPVCEVISATCTSQLDGSRPQSRISEGEEVESSSDEGTHTDSDKSGKSSPGHVINVMTEMFVSEENLNKMEDILDTWSNNLKSNVMTELRKWKIAFMEQYRLEMMKEREKHAAHVAGINAEMDGLKDLLNTYQISNQRKDEVIVNLTRAVDRQRERLELMRSFTQWRLQHCAAKEEAQASRLAEQHYQLQLKKKAWAAWQSLIQRGWRERAERACRARAEEVCLQLSADYEAKLGEHVEALQKAQAEIQRLHKEKERYEDSMKKAFMRGVCALNIEALSMFHTADTGRQEQDAPPSGDEPSSSSMASRPLFTASSARMSPISMETPVQPVHSHAKTDDTEANQHSSQPGFSTASSRTDALPSTAVVNPALAPGASSLRQFPQTSVRTVTAGQQKASKTVTARITGRSELAKAVRNPGNLHVMGVVPPMSSIVVERHHPVNQVTLGQATAAKFPRSALQSHTVSSTKSSSQPRGQPSSAFHIHSIKVVD</sequence>
<evidence type="ECO:0000256" key="7">
    <source>
        <dbReference type="ARBA" id="ARBA00023212"/>
    </source>
</evidence>
<keyword evidence="15" id="KW-1185">Reference proteome</keyword>
<organism evidence="14 15">
    <name type="scientific">Hemibagrus wyckioides</name>
    <dbReference type="NCBI Taxonomy" id="337641"/>
    <lineage>
        <taxon>Eukaryota</taxon>
        <taxon>Metazoa</taxon>
        <taxon>Chordata</taxon>
        <taxon>Craniata</taxon>
        <taxon>Vertebrata</taxon>
        <taxon>Euteleostomi</taxon>
        <taxon>Actinopterygii</taxon>
        <taxon>Neopterygii</taxon>
        <taxon>Teleostei</taxon>
        <taxon>Ostariophysi</taxon>
        <taxon>Siluriformes</taxon>
        <taxon>Bagridae</taxon>
        <taxon>Hemibagrus</taxon>
    </lineage>
</organism>
<dbReference type="GO" id="GO:0005814">
    <property type="term" value="C:centriole"/>
    <property type="evidence" value="ECO:0007669"/>
    <property type="project" value="UniProtKB-SubCell"/>
</dbReference>